<keyword evidence="10" id="KW-0408">Iron</keyword>
<dbReference type="GO" id="GO:0042446">
    <property type="term" value="P:hormone biosynthetic process"/>
    <property type="evidence" value="ECO:0007669"/>
    <property type="project" value="TreeGrafter"/>
</dbReference>
<evidence type="ECO:0000256" key="13">
    <source>
        <dbReference type="SAM" id="Phobius"/>
    </source>
</evidence>
<keyword evidence="13" id="KW-0812">Transmembrane</keyword>
<dbReference type="GO" id="GO:0005506">
    <property type="term" value="F:iron ion binding"/>
    <property type="evidence" value="ECO:0007669"/>
    <property type="project" value="InterPro"/>
</dbReference>
<dbReference type="RefSeq" id="XP_066933053.1">
    <property type="nucleotide sequence ID" value="XM_067076952.1"/>
</dbReference>
<reference evidence="14" key="1">
    <citation type="submission" date="2021-01" db="UniProtKB">
        <authorList>
            <consortium name="EnsemblMetazoa"/>
        </authorList>
    </citation>
    <scope>IDENTIFICATION</scope>
</reference>
<dbReference type="InterPro" id="IPR001128">
    <property type="entry name" value="Cyt_P450"/>
</dbReference>
<evidence type="ECO:0000256" key="3">
    <source>
        <dbReference type="ARBA" id="ARBA00004406"/>
    </source>
</evidence>
<dbReference type="InterPro" id="IPR002401">
    <property type="entry name" value="Cyt_P450_E_grp-I"/>
</dbReference>
<proteinExistence type="inferred from homology"/>
<evidence type="ECO:0000256" key="11">
    <source>
        <dbReference type="ARBA" id="ARBA00023033"/>
    </source>
</evidence>
<dbReference type="OrthoDB" id="1103324at2759"/>
<evidence type="ECO:0000256" key="4">
    <source>
        <dbReference type="ARBA" id="ARBA00010617"/>
    </source>
</evidence>
<dbReference type="GO" id="GO:0020037">
    <property type="term" value="F:heme binding"/>
    <property type="evidence" value="ECO:0007669"/>
    <property type="project" value="InterPro"/>
</dbReference>
<evidence type="ECO:0000256" key="2">
    <source>
        <dbReference type="ARBA" id="ARBA00004174"/>
    </source>
</evidence>
<comment type="similarity">
    <text evidence="4">Belongs to the cytochrome P450 family.</text>
</comment>
<evidence type="ECO:0000256" key="7">
    <source>
        <dbReference type="ARBA" id="ARBA00022824"/>
    </source>
</evidence>
<dbReference type="PANTHER" id="PTHR24289">
    <property type="entry name" value="STEROID 17-ALPHA-HYDROXYLASE/17,20 LYASE"/>
    <property type="match status" value="1"/>
</dbReference>
<dbReference type="Gene3D" id="1.10.630.10">
    <property type="entry name" value="Cytochrome P450"/>
    <property type="match status" value="1"/>
</dbReference>
<keyword evidence="15" id="KW-1185">Reference proteome</keyword>
<accession>A0A7M5V9A5</accession>
<evidence type="ECO:0000256" key="1">
    <source>
        <dbReference type="ARBA" id="ARBA00001971"/>
    </source>
</evidence>
<protein>
    <submittedName>
        <fullName evidence="14">Uncharacterized protein</fullName>
    </submittedName>
</protein>
<feature type="transmembrane region" description="Helical" evidence="13">
    <location>
        <begin position="12"/>
        <end position="34"/>
    </location>
</feature>
<evidence type="ECO:0000256" key="12">
    <source>
        <dbReference type="ARBA" id="ARBA00023136"/>
    </source>
</evidence>
<evidence type="ECO:0000256" key="5">
    <source>
        <dbReference type="ARBA" id="ARBA00022617"/>
    </source>
</evidence>
<keyword evidence="9" id="KW-0560">Oxidoreductase</keyword>
<dbReference type="InterPro" id="IPR036396">
    <property type="entry name" value="Cyt_P450_sf"/>
</dbReference>
<keyword evidence="8" id="KW-0492">Microsome</keyword>
<comment type="cofactor">
    <cofactor evidence="1">
        <name>heme</name>
        <dbReference type="ChEBI" id="CHEBI:30413"/>
    </cofactor>
</comment>
<dbReference type="GO" id="GO:0005789">
    <property type="term" value="C:endoplasmic reticulum membrane"/>
    <property type="evidence" value="ECO:0007669"/>
    <property type="project" value="UniProtKB-SubCell"/>
</dbReference>
<dbReference type="PANTHER" id="PTHR24289:SF1">
    <property type="entry name" value="STEROID 17-ALPHA-HYDROXYLASE_17,20 LYASE"/>
    <property type="match status" value="1"/>
</dbReference>
<organism evidence="14 15">
    <name type="scientific">Clytia hemisphaerica</name>
    <dbReference type="NCBI Taxonomy" id="252671"/>
    <lineage>
        <taxon>Eukaryota</taxon>
        <taxon>Metazoa</taxon>
        <taxon>Cnidaria</taxon>
        <taxon>Hydrozoa</taxon>
        <taxon>Hydroidolina</taxon>
        <taxon>Leptothecata</taxon>
        <taxon>Obeliida</taxon>
        <taxon>Clytiidae</taxon>
        <taxon>Clytia</taxon>
    </lineage>
</organism>
<dbReference type="FunFam" id="1.10.630.10:FF:000238">
    <property type="entry name" value="Cytochrome P450 2A6"/>
    <property type="match status" value="1"/>
</dbReference>
<sequence>MALIVPALVFNINFFDIVLYAFITLIIYTVIVYVEHLVQLKNYPPGPFPVPVLGNVHQMDMHHPQESLQKFGKIYGDVFSISFGMSRVVVVNTIEPMKEALLKKSEDFAGRPQDNYLFKMLTRDFKDVALADYGKKWFLLRKTMLRGLKTFANHFEKLDYKVARETEKCQKRLAVKEANEEPVNMENEFRLIIIGVLYSIMFGEEVNENVNEGDLQTILSYINCFHAAFSNGNFTSVFPWLRFVPIPENQATKKLKYIIDDFLKQKYDHHLATLDKEDPKCFLDHLILTAEEINNEGGETKITRDNIEIVLGDMMVGGIDTTVVNLLWAILYLLNNPDVHQKALEEIEKVVGTGRYPELQDRPSMPYMMSIVNESLRLTSGPFTLPHTTTKSTSVGGHNLKKGTPCLFNIWTAHRDEKYWENPNEFKPSTIICENSETFQLFQGPPLPQINVVDVGGNLTVNASRIQTTLTWGSGGRCQSHNIMQMIV</sequence>
<keyword evidence="13" id="KW-1133">Transmembrane helix</keyword>
<keyword evidence="6" id="KW-0479">Metal-binding</keyword>
<dbReference type="EnsemblMetazoa" id="CLYHEMT006004.1">
    <property type="protein sequence ID" value="CLYHEMP006004.1"/>
    <property type="gene ID" value="CLYHEMG006004"/>
</dbReference>
<keyword evidence="5" id="KW-0349">Heme</keyword>
<evidence type="ECO:0000256" key="9">
    <source>
        <dbReference type="ARBA" id="ARBA00023002"/>
    </source>
</evidence>
<evidence type="ECO:0000256" key="6">
    <source>
        <dbReference type="ARBA" id="ARBA00022723"/>
    </source>
</evidence>
<name>A0A7M5V9A5_9CNID</name>
<keyword evidence="12 13" id="KW-0472">Membrane</keyword>
<evidence type="ECO:0000313" key="14">
    <source>
        <dbReference type="EnsemblMetazoa" id="CLYHEMP006004.1"/>
    </source>
</evidence>
<dbReference type="GeneID" id="136820729"/>
<dbReference type="AlphaFoldDB" id="A0A7M5V9A5"/>
<dbReference type="GO" id="GO:0004508">
    <property type="term" value="F:steroid 17-alpha-monooxygenase activity"/>
    <property type="evidence" value="ECO:0007669"/>
    <property type="project" value="TreeGrafter"/>
</dbReference>
<dbReference type="PRINTS" id="PR00463">
    <property type="entry name" value="EP450I"/>
</dbReference>
<dbReference type="GO" id="GO:0042448">
    <property type="term" value="P:progesterone metabolic process"/>
    <property type="evidence" value="ECO:0007669"/>
    <property type="project" value="TreeGrafter"/>
</dbReference>
<dbReference type="SUPFAM" id="SSF48264">
    <property type="entry name" value="Cytochrome P450"/>
    <property type="match status" value="1"/>
</dbReference>
<evidence type="ECO:0000313" key="15">
    <source>
        <dbReference type="Proteomes" id="UP000594262"/>
    </source>
</evidence>
<evidence type="ECO:0000256" key="8">
    <source>
        <dbReference type="ARBA" id="ARBA00022848"/>
    </source>
</evidence>
<keyword evidence="11" id="KW-0503">Monooxygenase</keyword>
<evidence type="ECO:0000256" key="10">
    <source>
        <dbReference type="ARBA" id="ARBA00023004"/>
    </source>
</evidence>
<keyword evidence="7" id="KW-0256">Endoplasmic reticulum</keyword>
<dbReference type="Pfam" id="PF00067">
    <property type="entry name" value="p450"/>
    <property type="match status" value="1"/>
</dbReference>
<comment type="subcellular location">
    <subcellularLocation>
        <location evidence="3">Endoplasmic reticulum membrane</location>
        <topology evidence="3">Peripheral membrane protein</topology>
    </subcellularLocation>
    <subcellularLocation>
        <location evidence="2">Microsome membrane</location>
        <topology evidence="2">Peripheral membrane protein</topology>
    </subcellularLocation>
</comment>
<dbReference type="Proteomes" id="UP000594262">
    <property type="component" value="Unplaced"/>
</dbReference>